<gene>
    <name evidence="2" type="ORF">AV942_14465</name>
</gene>
<dbReference type="AlphaFoldDB" id="A0AAC9AEK8"/>
<dbReference type="RefSeq" id="WP_015067759.1">
    <property type="nucleotide sequence ID" value="NZ_CAXGIV010000042.1"/>
</dbReference>
<feature type="domain" description="DUF6998" evidence="1">
    <location>
        <begin position="13"/>
        <end position="142"/>
    </location>
</feature>
<dbReference type="InterPro" id="IPR054267">
    <property type="entry name" value="DUF6998"/>
</dbReference>
<evidence type="ECO:0000313" key="3">
    <source>
        <dbReference type="Proteomes" id="UP000061468"/>
    </source>
</evidence>
<dbReference type="Pfam" id="PF22522">
    <property type="entry name" value="DUF6998"/>
    <property type="match status" value="1"/>
</dbReference>
<organism evidence="2 3">
    <name type="scientific">Alteromonas mediterranea</name>
    <dbReference type="NCBI Taxonomy" id="314275"/>
    <lineage>
        <taxon>Bacteria</taxon>
        <taxon>Pseudomonadati</taxon>
        <taxon>Pseudomonadota</taxon>
        <taxon>Gammaproteobacteria</taxon>
        <taxon>Alteromonadales</taxon>
        <taxon>Alteromonadaceae</taxon>
        <taxon>Alteromonas/Salinimonas group</taxon>
        <taxon>Alteromonas</taxon>
    </lineage>
</organism>
<name>A0AAC9AEK8_9ALTE</name>
<dbReference type="EMBL" id="CP013928">
    <property type="protein sequence ID" value="AMJ80619.1"/>
    <property type="molecule type" value="Genomic_DNA"/>
</dbReference>
<reference evidence="2 3" key="1">
    <citation type="submission" date="2015-12" db="EMBL/GenBank/DDBJ databases">
        <title>Intraspecies pangenome expansion in the marine bacterium Alteromonas.</title>
        <authorList>
            <person name="Lopez-Perez M."/>
            <person name="Rodriguez-Valera F."/>
        </authorList>
    </citation>
    <scope>NUCLEOTIDE SEQUENCE [LARGE SCALE GENOMIC DNA]</scope>
    <source>
        <strain evidence="2 3">UM8</strain>
    </source>
</reference>
<evidence type="ECO:0000313" key="2">
    <source>
        <dbReference type="EMBL" id="AMJ80619.1"/>
    </source>
</evidence>
<proteinExistence type="predicted"/>
<accession>A0AAC9AEK8</accession>
<dbReference type="Proteomes" id="UP000061468">
    <property type="component" value="Chromosome"/>
</dbReference>
<protein>
    <recommendedName>
        <fullName evidence="1">DUF6998 domain-containing protein</fullName>
    </recommendedName>
</protein>
<sequence length="148" mass="16521">MKHIEQVPAKIREIYKIVSELEDMFGRHFTPDGHMVGSIGEVLAAYHYNLELLPASAERHDAVTKDGINVQIKATQARTIGLRSKPEHLIVLHLRKDGTNVEVFNGPGKLAWEQAGKLQKNGQRSIGVAKLSQIMEALNDKVKLPRKP</sequence>
<evidence type="ECO:0000259" key="1">
    <source>
        <dbReference type="Pfam" id="PF22522"/>
    </source>
</evidence>